<dbReference type="SUPFAM" id="SSF101148">
    <property type="entry name" value="Plant invertase/pectin methylesterase inhibitor"/>
    <property type="match status" value="1"/>
</dbReference>
<comment type="caution">
    <text evidence="4">The sequence shown here is derived from an EMBL/GenBank/DDBJ whole genome shotgun (WGS) entry which is preliminary data.</text>
</comment>
<feature type="signal peptide" evidence="2">
    <location>
        <begin position="1"/>
        <end position="27"/>
    </location>
</feature>
<dbReference type="Gene3D" id="1.20.140.40">
    <property type="entry name" value="Invertase/pectin methylesterase inhibitor family protein"/>
    <property type="match status" value="1"/>
</dbReference>
<dbReference type="InterPro" id="IPR051955">
    <property type="entry name" value="PME_Inhibitor"/>
</dbReference>
<dbReference type="NCBIfam" id="TIGR01614">
    <property type="entry name" value="PME_inhib"/>
    <property type="match status" value="1"/>
</dbReference>
<feature type="chain" id="PRO_5044809669" description="Pectinesterase inhibitor domain-containing protein" evidence="2">
    <location>
        <begin position="28"/>
        <end position="173"/>
    </location>
</feature>
<name>A0ABD2YVH4_9GENT</name>
<evidence type="ECO:0000256" key="2">
    <source>
        <dbReference type="SAM" id="SignalP"/>
    </source>
</evidence>
<accession>A0ABD2YVH4</accession>
<evidence type="ECO:0000313" key="5">
    <source>
        <dbReference type="Proteomes" id="UP001630127"/>
    </source>
</evidence>
<dbReference type="AlphaFoldDB" id="A0ABD2YVH4"/>
<reference evidence="4 5" key="1">
    <citation type="submission" date="2024-11" db="EMBL/GenBank/DDBJ databases">
        <title>A near-complete genome assembly of Cinchona calisaya.</title>
        <authorList>
            <person name="Lian D.C."/>
            <person name="Zhao X.W."/>
            <person name="Wei L."/>
        </authorList>
    </citation>
    <scope>NUCLEOTIDE SEQUENCE [LARGE SCALE GENOMIC DNA]</scope>
    <source>
        <tissue evidence="4">Nenye</tissue>
    </source>
</reference>
<evidence type="ECO:0000256" key="1">
    <source>
        <dbReference type="ARBA" id="ARBA00022729"/>
    </source>
</evidence>
<dbReference type="PANTHER" id="PTHR31080:SF274">
    <property type="entry name" value="PECTINESTERASE_PECTINESTERASE INHIBITOR 26"/>
    <property type="match status" value="1"/>
</dbReference>
<keyword evidence="1 2" id="KW-0732">Signal</keyword>
<dbReference type="InterPro" id="IPR035513">
    <property type="entry name" value="Invertase/methylesterase_inhib"/>
</dbReference>
<organism evidence="4 5">
    <name type="scientific">Cinchona calisaya</name>
    <dbReference type="NCBI Taxonomy" id="153742"/>
    <lineage>
        <taxon>Eukaryota</taxon>
        <taxon>Viridiplantae</taxon>
        <taxon>Streptophyta</taxon>
        <taxon>Embryophyta</taxon>
        <taxon>Tracheophyta</taxon>
        <taxon>Spermatophyta</taxon>
        <taxon>Magnoliopsida</taxon>
        <taxon>eudicotyledons</taxon>
        <taxon>Gunneridae</taxon>
        <taxon>Pentapetalae</taxon>
        <taxon>asterids</taxon>
        <taxon>lamiids</taxon>
        <taxon>Gentianales</taxon>
        <taxon>Rubiaceae</taxon>
        <taxon>Cinchonoideae</taxon>
        <taxon>Cinchoneae</taxon>
        <taxon>Cinchona</taxon>
    </lineage>
</organism>
<dbReference type="SMART" id="SM00856">
    <property type="entry name" value="PMEI"/>
    <property type="match status" value="1"/>
</dbReference>
<proteinExistence type="predicted"/>
<dbReference type="EMBL" id="JBJUIK010000012">
    <property type="protein sequence ID" value="KAL3511318.1"/>
    <property type="molecule type" value="Genomic_DNA"/>
</dbReference>
<dbReference type="Proteomes" id="UP001630127">
    <property type="component" value="Unassembled WGS sequence"/>
</dbReference>
<protein>
    <recommendedName>
        <fullName evidence="3">Pectinesterase inhibitor domain-containing protein</fullName>
    </recommendedName>
</protein>
<dbReference type="InterPro" id="IPR006501">
    <property type="entry name" value="Pectinesterase_inhib_dom"/>
</dbReference>
<evidence type="ECO:0000259" key="3">
    <source>
        <dbReference type="SMART" id="SM00856"/>
    </source>
</evidence>
<gene>
    <name evidence="4" type="ORF">ACH5RR_030719</name>
</gene>
<evidence type="ECO:0000313" key="4">
    <source>
        <dbReference type="EMBL" id="KAL3511318.1"/>
    </source>
</evidence>
<dbReference type="PANTHER" id="PTHR31080">
    <property type="entry name" value="PECTINESTERASE INHIBITOR-LIKE"/>
    <property type="match status" value="1"/>
</dbReference>
<sequence>MANYNNSFSLLLLAIVTLFFISQNANGSGQIGVNQFCKTSNNKQLCNRMVNGATNLHDASVNAIKVAIYVANKIKTLTPIVVEAASNLDENLKKQIVDGCVESFSDTIDDLNLSLDLFNKGDMGGVGTRLSAAFDSQCMDSLKEQGVAVPSLLKINDNFAKIVDNTLAVVFQS</sequence>
<feature type="domain" description="Pectinesterase inhibitor" evidence="3">
    <location>
        <begin position="28"/>
        <end position="169"/>
    </location>
</feature>
<keyword evidence="5" id="KW-1185">Reference proteome</keyword>
<dbReference type="Pfam" id="PF04043">
    <property type="entry name" value="PMEI"/>
    <property type="match status" value="1"/>
</dbReference>